<protein>
    <recommendedName>
        <fullName evidence="3">RiboL-PSP-HEPN domain-containing protein</fullName>
    </recommendedName>
</protein>
<accession>A0ABP8NKB1</accession>
<comment type="caution">
    <text evidence="1">The sequence shown here is derived from an EMBL/GenBank/DDBJ whole genome shotgun (WGS) entry which is preliminary data.</text>
</comment>
<dbReference type="Proteomes" id="UP001501175">
    <property type="component" value="Unassembled WGS sequence"/>
</dbReference>
<evidence type="ECO:0000313" key="1">
    <source>
        <dbReference type="EMBL" id="GAA4466948.1"/>
    </source>
</evidence>
<evidence type="ECO:0008006" key="3">
    <source>
        <dbReference type="Google" id="ProtNLM"/>
    </source>
</evidence>
<gene>
    <name evidence="1" type="ORF">GCM10023189_49820</name>
</gene>
<dbReference type="RefSeq" id="WP_345248192.1">
    <property type="nucleotide sequence ID" value="NZ_BAABHD010000081.1"/>
</dbReference>
<evidence type="ECO:0000313" key="2">
    <source>
        <dbReference type="Proteomes" id="UP001501175"/>
    </source>
</evidence>
<reference evidence="2" key="1">
    <citation type="journal article" date="2019" name="Int. J. Syst. Evol. Microbiol.">
        <title>The Global Catalogue of Microorganisms (GCM) 10K type strain sequencing project: providing services to taxonomists for standard genome sequencing and annotation.</title>
        <authorList>
            <consortium name="The Broad Institute Genomics Platform"/>
            <consortium name="The Broad Institute Genome Sequencing Center for Infectious Disease"/>
            <person name="Wu L."/>
            <person name="Ma J."/>
        </authorList>
    </citation>
    <scope>NUCLEOTIDE SEQUENCE [LARGE SCALE GENOMIC DNA]</scope>
    <source>
        <strain evidence="2">JCM 17927</strain>
    </source>
</reference>
<dbReference type="EMBL" id="BAABHD010000081">
    <property type="protein sequence ID" value="GAA4466948.1"/>
    <property type="molecule type" value="Genomic_DNA"/>
</dbReference>
<organism evidence="1 2">
    <name type="scientific">Nibrella saemangeumensis</name>
    <dbReference type="NCBI Taxonomy" id="1084526"/>
    <lineage>
        <taxon>Bacteria</taxon>
        <taxon>Pseudomonadati</taxon>
        <taxon>Bacteroidota</taxon>
        <taxon>Cytophagia</taxon>
        <taxon>Cytophagales</taxon>
        <taxon>Spirosomataceae</taxon>
        <taxon>Nibrella</taxon>
    </lineage>
</organism>
<keyword evidence="2" id="KW-1185">Reference proteome</keyword>
<proteinExistence type="predicted"/>
<name>A0ABP8NKB1_9BACT</name>
<sequence length="208" mass="24623">MFDNSILEGLVHFTDYSSQLVYQVLYQNFYNFESNLREHLTYLNLTYEHVLEYYKYKINKNPSNYFANSRLVFFQNKKTIEEAKALPNLQKLEFKELLEFASSSFHKTSGNAPPLSSGVECKVLGDLRNTIMHSKDFTGSTGEIPHNFSSFKKFFDSVIKFKKLFNDLKLIKHNSNLNRRIKQNIIIFEQLKQMSDQDIHYFFLRKIP</sequence>